<organism evidence="1 2">
    <name type="scientific">Citrullus colocynthis</name>
    <name type="common">colocynth</name>
    <dbReference type="NCBI Taxonomy" id="252529"/>
    <lineage>
        <taxon>Eukaryota</taxon>
        <taxon>Viridiplantae</taxon>
        <taxon>Streptophyta</taxon>
        <taxon>Embryophyta</taxon>
        <taxon>Tracheophyta</taxon>
        <taxon>Spermatophyta</taxon>
        <taxon>Magnoliopsida</taxon>
        <taxon>eudicotyledons</taxon>
        <taxon>Gunneridae</taxon>
        <taxon>Pentapetalae</taxon>
        <taxon>rosids</taxon>
        <taxon>fabids</taxon>
        <taxon>Cucurbitales</taxon>
        <taxon>Cucurbitaceae</taxon>
        <taxon>Benincaseae</taxon>
        <taxon>Citrullus</taxon>
    </lineage>
</organism>
<evidence type="ECO:0000313" key="2">
    <source>
        <dbReference type="Proteomes" id="UP001642487"/>
    </source>
</evidence>
<keyword evidence="2" id="KW-1185">Reference proteome</keyword>
<reference evidence="1 2" key="1">
    <citation type="submission" date="2024-03" db="EMBL/GenBank/DDBJ databases">
        <authorList>
            <person name="Gkanogiannis A."/>
            <person name="Becerra Lopez-Lavalle L."/>
        </authorList>
    </citation>
    <scope>NUCLEOTIDE SEQUENCE [LARGE SCALE GENOMIC DNA]</scope>
</reference>
<gene>
    <name evidence="1" type="ORF">CITCOLO1_LOCUS21010</name>
</gene>
<dbReference type="Proteomes" id="UP001642487">
    <property type="component" value="Chromosome 9"/>
</dbReference>
<evidence type="ECO:0000313" key="1">
    <source>
        <dbReference type="EMBL" id="CAK9328590.1"/>
    </source>
</evidence>
<accession>A0ABP0Z729</accession>
<protein>
    <submittedName>
        <fullName evidence="1">Uncharacterized protein</fullName>
    </submittedName>
</protein>
<dbReference type="EMBL" id="OZ021743">
    <property type="protein sequence ID" value="CAK9328590.1"/>
    <property type="molecule type" value="Genomic_DNA"/>
</dbReference>
<proteinExistence type="predicted"/>
<sequence>MRLGKEKKRKRRGSFTFSCPLRFQLSSYPARTTVYVQRLDSRSSGRNPPAIIDERRTGRRQRCTVRCVSVAPCYSVSSDSSERWRRFRSA</sequence>
<name>A0ABP0Z729_9ROSI</name>